<name>A0A481Z954_9VIRU</name>
<reference evidence="1" key="1">
    <citation type="journal article" date="2019" name="MBio">
        <title>Virus Genomes from Deep Sea Sediments Expand the Ocean Megavirome and Support Independent Origins of Viral Gigantism.</title>
        <authorList>
            <person name="Backstrom D."/>
            <person name="Yutin N."/>
            <person name="Jorgensen S.L."/>
            <person name="Dharamshi J."/>
            <person name="Homa F."/>
            <person name="Zaremba-Niedwiedzka K."/>
            <person name="Spang A."/>
            <person name="Wolf Y.I."/>
            <person name="Koonin E.V."/>
            <person name="Ettema T.J."/>
        </authorList>
    </citation>
    <scope>NUCLEOTIDE SEQUENCE</scope>
</reference>
<sequence>MVSFGINRSALCTIDIVLSEEQRRDLDKKLYEHLRIYERIDIMDMFETLIEVEPKCNPYNHYILEKVKNWHGDVTIDVFNMMLNRLNVFTIEESKECCRKISLVGCRLAGERLGLEPSKGRVDLHHELSRHRLSTKSYHINDKYEHYYRGDRSFNSFVFSITLSAKTDDEKRYAEEILCRYVTGKLSDMGFKGFSISMKMFEWKEGECIDIELPSCIRFNDKFLSKLDSSKRLYIKLMGDLSK</sequence>
<evidence type="ECO:0000313" key="1">
    <source>
        <dbReference type="EMBL" id="QBK92424.1"/>
    </source>
</evidence>
<accession>A0A481Z954</accession>
<organism evidence="1">
    <name type="scientific">Pithovirus LCPAC401</name>
    <dbReference type="NCBI Taxonomy" id="2506595"/>
    <lineage>
        <taxon>Viruses</taxon>
        <taxon>Pithoviruses</taxon>
    </lineage>
</organism>
<proteinExistence type="predicted"/>
<protein>
    <submittedName>
        <fullName evidence="1">Uncharacterized protein</fullName>
    </submittedName>
</protein>
<dbReference type="EMBL" id="MK500577">
    <property type="protein sequence ID" value="QBK92424.1"/>
    <property type="molecule type" value="Genomic_DNA"/>
</dbReference>
<gene>
    <name evidence="1" type="ORF">LCPAC401_00620</name>
</gene>